<dbReference type="InterPro" id="IPR045942">
    <property type="entry name" value="DUF6362"/>
</dbReference>
<reference evidence="2 3" key="2">
    <citation type="submission" date="2024-09" db="EMBL/GenBank/DDBJ databases">
        <title>Draft genome sequence of Candidatus Magnetaquicoccaceae bacterium FCR-1.</title>
        <authorList>
            <person name="Shimoshige H."/>
            <person name="Shimamura S."/>
            <person name="Taoka A."/>
            <person name="Kobayashi H."/>
            <person name="Maekawa T."/>
        </authorList>
    </citation>
    <scope>NUCLEOTIDE SEQUENCE [LARGE SCALE GENOMIC DNA]</scope>
    <source>
        <strain evidence="2 3">FCR-1</strain>
    </source>
</reference>
<accession>A0ABQ0CAM0</accession>
<proteinExistence type="predicted"/>
<dbReference type="RefSeq" id="WP_420905622.1">
    <property type="nucleotide sequence ID" value="NZ_BAAFGK010000004.1"/>
</dbReference>
<evidence type="ECO:0000313" key="3">
    <source>
        <dbReference type="Proteomes" id="UP001628193"/>
    </source>
</evidence>
<dbReference type="EMBL" id="BAAFGK010000004">
    <property type="protein sequence ID" value="GAB0057937.1"/>
    <property type="molecule type" value="Genomic_DNA"/>
</dbReference>
<reference evidence="2 3" key="1">
    <citation type="submission" date="2024-05" db="EMBL/GenBank/DDBJ databases">
        <authorList>
            <consortium name="Candidatus Magnetaquicoccaceae bacterium FCR-1 genome sequencing consortium"/>
            <person name="Shimoshige H."/>
            <person name="Shimamura S."/>
            <person name="Taoka A."/>
            <person name="Kobayashi H."/>
            <person name="Maekawa T."/>
        </authorList>
    </citation>
    <scope>NUCLEOTIDE SEQUENCE [LARGE SCALE GENOMIC DNA]</scope>
    <source>
        <strain evidence="2 3">FCR-1</strain>
    </source>
</reference>
<sequence>MAEKWTPKMVAERMAEAANTLRRLKVSGLKPAGYGTSWPDIIHEFSEAYGYNDLVIRLGPPTADAITRMDESMEWLRWLEPDQVRLVWLHAEDVPRKIISAKIGISRAAVWRAWASALTVIATCLNLSPRKNC</sequence>
<dbReference type="Proteomes" id="UP001628193">
    <property type="component" value="Unassembled WGS sequence"/>
</dbReference>
<evidence type="ECO:0000259" key="1">
    <source>
        <dbReference type="Pfam" id="PF19889"/>
    </source>
</evidence>
<evidence type="ECO:0000313" key="2">
    <source>
        <dbReference type="EMBL" id="GAB0057937.1"/>
    </source>
</evidence>
<feature type="domain" description="DUF6362" evidence="1">
    <location>
        <begin position="28"/>
        <end position="121"/>
    </location>
</feature>
<name>A0ABQ0CAM0_9PROT</name>
<protein>
    <recommendedName>
        <fullName evidence="1">DUF6362 domain-containing protein</fullName>
    </recommendedName>
</protein>
<dbReference type="Pfam" id="PF19889">
    <property type="entry name" value="DUF6362"/>
    <property type="match status" value="1"/>
</dbReference>
<gene>
    <name evidence="2" type="ORF">SIID45300_02271</name>
</gene>
<organism evidence="2 3">
    <name type="scientific">Candidatus Magnetaquiglobus chichijimensis</name>
    <dbReference type="NCBI Taxonomy" id="3141448"/>
    <lineage>
        <taxon>Bacteria</taxon>
        <taxon>Pseudomonadati</taxon>
        <taxon>Pseudomonadota</taxon>
        <taxon>Magnetococcia</taxon>
        <taxon>Magnetococcales</taxon>
        <taxon>Candidatus Magnetaquicoccaceae</taxon>
        <taxon>Candidatus Magnetaquiglobus</taxon>
    </lineage>
</organism>
<comment type="caution">
    <text evidence="2">The sequence shown here is derived from an EMBL/GenBank/DDBJ whole genome shotgun (WGS) entry which is preliminary data.</text>
</comment>
<keyword evidence="3" id="KW-1185">Reference proteome</keyword>